<gene>
    <name evidence="1" type="ORF">SPPG_00610</name>
</gene>
<name>A0A0L0HVK7_SPIPD</name>
<dbReference type="OrthoDB" id="2113085at2759"/>
<protein>
    <submittedName>
        <fullName evidence="1">Uncharacterized protein</fullName>
    </submittedName>
</protein>
<sequence length="171" mass="20040">MPPTLLDLLSTTLEISSSKPRPRTPILHYLLTRYLPPPDILRVLQTTDVLHSERRHCPSGELWWTLAILTDTGHPPNRGMRPVERRRDWKRVCFQRYKDDMARRDRPVPVMSSTAKDAYVSEIMEASYTPRARGKLTAEEKQEARAWYKDLRNKKVRGKGPEKDPREFFTV</sequence>
<organism evidence="1 2">
    <name type="scientific">Spizellomyces punctatus (strain DAOM BR117)</name>
    <dbReference type="NCBI Taxonomy" id="645134"/>
    <lineage>
        <taxon>Eukaryota</taxon>
        <taxon>Fungi</taxon>
        <taxon>Fungi incertae sedis</taxon>
        <taxon>Chytridiomycota</taxon>
        <taxon>Chytridiomycota incertae sedis</taxon>
        <taxon>Chytridiomycetes</taxon>
        <taxon>Spizellomycetales</taxon>
        <taxon>Spizellomycetaceae</taxon>
        <taxon>Spizellomyces</taxon>
    </lineage>
</organism>
<dbReference type="InParanoid" id="A0A0L0HVK7"/>
<dbReference type="GeneID" id="27684328"/>
<evidence type="ECO:0000313" key="2">
    <source>
        <dbReference type="Proteomes" id="UP000053201"/>
    </source>
</evidence>
<evidence type="ECO:0000313" key="1">
    <source>
        <dbReference type="EMBL" id="KND04919.1"/>
    </source>
</evidence>
<dbReference type="RefSeq" id="XP_016612958.1">
    <property type="nucleotide sequence ID" value="XM_016748939.1"/>
</dbReference>
<proteinExistence type="predicted"/>
<dbReference type="EMBL" id="KQ257450">
    <property type="protein sequence ID" value="KND04919.1"/>
    <property type="molecule type" value="Genomic_DNA"/>
</dbReference>
<dbReference type="Proteomes" id="UP000053201">
    <property type="component" value="Unassembled WGS sequence"/>
</dbReference>
<accession>A0A0L0HVK7</accession>
<dbReference type="AlphaFoldDB" id="A0A0L0HVK7"/>
<keyword evidence="2" id="KW-1185">Reference proteome</keyword>
<dbReference type="VEuPathDB" id="FungiDB:SPPG_00610"/>
<reference evidence="1 2" key="1">
    <citation type="submission" date="2009-08" db="EMBL/GenBank/DDBJ databases">
        <title>The Genome Sequence of Spizellomyces punctatus strain DAOM BR117.</title>
        <authorList>
            <consortium name="The Broad Institute Genome Sequencing Platform"/>
            <person name="Russ C."/>
            <person name="Cuomo C."/>
            <person name="Shea T."/>
            <person name="Young S.K."/>
            <person name="Zeng Q."/>
            <person name="Koehrsen M."/>
            <person name="Haas B."/>
            <person name="Borodovsky M."/>
            <person name="Guigo R."/>
            <person name="Alvarado L."/>
            <person name="Berlin A."/>
            <person name="Bochicchio J."/>
            <person name="Borenstein D."/>
            <person name="Chapman S."/>
            <person name="Chen Z."/>
            <person name="Engels R."/>
            <person name="Freedman E."/>
            <person name="Gellesch M."/>
            <person name="Goldberg J."/>
            <person name="Griggs A."/>
            <person name="Gujja S."/>
            <person name="Heiman D."/>
            <person name="Hepburn T."/>
            <person name="Howarth C."/>
            <person name="Jen D."/>
            <person name="Larson L."/>
            <person name="Lewis B."/>
            <person name="Mehta T."/>
            <person name="Park D."/>
            <person name="Pearson M."/>
            <person name="Roberts A."/>
            <person name="Saif S."/>
            <person name="Shenoy N."/>
            <person name="Sisk P."/>
            <person name="Stolte C."/>
            <person name="Sykes S."/>
            <person name="Thomson T."/>
            <person name="Walk T."/>
            <person name="White J."/>
            <person name="Yandava C."/>
            <person name="Burger G."/>
            <person name="Gray M.W."/>
            <person name="Holland P.W.H."/>
            <person name="King N."/>
            <person name="Lang F.B.F."/>
            <person name="Roger A.J."/>
            <person name="Ruiz-Trillo I."/>
            <person name="Lander E."/>
            <person name="Nusbaum C."/>
        </authorList>
    </citation>
    <scope>NUCLEOTIDE SEQUENCE [LARGE SCALE GENOMIC DNA]</scope>
    <source>
        <strain evidence="1 2">DAOM BR117</strain>
    </source>
</reference>